<evidence type="ECO:0000313" key="1">
    <source>
        <dbReference type="EMBL" id="CSC41703.1"/>
    </source>
</evidence>
<gene>
    <name evidence="1" type="ORF">ERS013201_02568</name>
</gene>
<accession>A0A655YKF8</accession>
<protein>
    <submittedName>
        <fullName evidence="1">Uncharacterized protein</fullName>
    </submittedName>
</protein>
<reference evidence="1 2" key="1">
    <citation type="submission" date="2015-07" db="EMBL/GenBank/DDBJ databases">
        <authorList>
            <consortium name="Pathogen Informatics"/>
        </authorList>
    </citation>
    <scope>NUCLEOTIDE SEQUENCE [LARGE SCALE GENOMIC DNA]</scope>
    <source>
        <strain evidence="1 2">A325</strain>
    </source>
</reference>
<evidence type="ECO:0000313" key="2">
    <source>
        <dbReference type="Proteomes" id="UP000046067"/>
    </source>
</evidence>
<organism evidence="1 2">
    <name type="scientific">Vibrio cholerae</name>
    <dbReference type="NCBI Taxonomy" id="666"/>
    <lineage>
        <taxon>Bacteria</taxon>
        <taxon>Pseudomonadati</taxon>
        <taxon>Pseudomonadota</taxon>
        <taxon>Gammaproteobacteria</taxon>
        <taxon>Vibrionales</taxon>
        <taxon>Vibrionaceae</taxon>
        <taxon>Vibrio</taxon>
    </lineage>
</organism>
<dbReference type="Proteomes" id="UP000046067">
    <property type="component" value="Unassembled WGS sequence"/>
</dbReference>
<dbReference type="EMBL" id="CWQJ01000017">
    <property type="protein sequence ID" value="CSC41703.1"/>
    <property type="molecule type" value="Genomic_DNA"/>
</dbReference>
<dbReference type="AlphaFoldDB" id="A0A655YKF8"/>
<sequence length="109" mass="12599">MPRNQTRIFQITGADNQVIAAFNKIYEAIIQRHIHRQPRMQVTKLGDRIGQNQVTRDGRHRHFDVTADVFAKSHHRIQCFLSGLLHIFSTVQQCLACLSQGQFTRCSIQ</sequence>
<proteinExistence type="predicted"/>
<name>A0A655YKF8_VIBCL</name>